<dbReference type="EMBL" id="MCFD01000081">
    <property type="protein sequence ID" value="ORX64592.1"/>
    <property type="molecule type" value="Genomic_DNA"/>
</dbReference>
<reference evidence="2 3" key="1">
    <citation type="submission" date="2016-07" db="EMBL/GenBank/DDBJ databases">
        <title>Pervasive Adenine N6-methylation of Active Genes in Fungi.</title>
        <authorList>
            <consortium name="DOE Joint Genome Institute"/>
            <person name="Mondo S.J."/>
            <person name="Dannebaum R.O."/>
            <person name="Kuo R.C."/>
            <person name="Labutti K."/>
            <person name="Haridas S."/>
            <person name="Kuo A."/>
            <person name="Salamov A."/>
            <person name="Ahrendt S.R."/>
            <person name="Lipzen A."/>
            <person name="Sullivan W."/>
            <person name="Andreopoulos W.B."/>
            <person name="Clum A."/>
            <person name="Lindquist E."/>
            <person name="Daum C."/>
            <person name="Ramamoorthy G.K."/>
            <person name="Gryganskyi A."/>
            <person name="Culley D."/>
            <person name="Magnuson J.K."/>
            <person name="James T.Y."/>
            <person name="O'Malley M.A."/>
            <person name="Stajich J.E."/>
            <person name="Spatafora J.W."/>
            <person name="Visel A."/>
            <person name="Grigoriev I.V."/>
        </authorList>
    </citation>
    <scope>NUCLEOTIDE SEQUENCE [LARGE SCALE GENOMIC DNA]</scope>
    <source>
        <strain evidence="2 3">ATCC 12442</strain>
    </source>
</reference>
<evidence type="ECO:0008006" key="4">
    <source>
        <dbReference type="Google" id="ProtNLM"/>
    </source>
</evidence>
<feature type="compositionally biased region" description="Low complexity" evidence="1">
    <location>
        <begin position="154"/>
        <end position="173"/>
    </location>
</feature>
<evidence type="ECO:0000313" key="2">
    <source>
        <dbReference type="EMBL" id="ORX64592.1"/>
    </source>
</evidence>
<accession>A0A1Y1VTG1</accession>
<comment type="caution">
    <text evidence="2">The sequence shown here is derived from an EMBL/GenBank/DDBJ whole genome shotgun (WGS) entry which is preliminary data.</text>
</comment>
<feature type="compositionally biased region" description="Basic residues" evidence="1">
    <location>
        <begin position="180"/>
        <end position="192"/>
    </location>
</feature>
<feature type="region of interest" description="Disordered" evidence="1">
    <location>
        <begin position="137"/>
        <end position="195"/>
    </location>
</feature>
<dbReference type="RefSeq" id="XP_040739304.1">
    <property type="nucleotide sequence ID" value="XM_040883848.1"/>
</dbReference>
<gene>
    <name evidence="2" type="ORF">DL89DRAFT_175178</name>
</gene>
<dbReference type="AlphaFoldDB" id="A0A1Y1VTG1"/>
<organism evidence="2 3">
    <name type="scientific">Linderina pennispora</name>
    <dbReference type="NCBI Taxonomy" id="61395"/>
    <lineage>
        <taxon>Eukaryota</taxon>
        <taxon>Fungi</taxon>
        <taxon>Fungi incertae sedis</taxon>
        <taxon>Zoopagomycota</taxon>
        <taxon>Kickxellomycotina</taxon>
        <taxon>Kickxellomycetes</taxon>
        <taxon>Kickxellales</taxon>
        <taxon>Kickxellaceae</taxon>
        <taxon>Linderina</taxon>
    </lineage>
</organism>
<feature type="compositionally biased region" description="Basic residues" evidence="1">
    <location>
        <begin position="141"/>
        <end position="151"/>
    </location>
</feature>
<keyword evidence="3" id="KW-1185">Reference proteome</keyword>
<evidence type="ECO:0000256" key="1">
    <source>
        <dbReference type="SAM" id="MobiDB-lite"/>
    </source>
</evidence>
<proteinExistence type="predicted"/>
<protein>
    <recommendedName>
        <fullName evidence="4">FAR1 domain-containing protein</fullName>
    </recommendedName>
</protein>
<dbReference type="GeneID" id="63800496"/>
<evidence type="ECO:0000313" key="3">
    <source>
        <dbReference type="Proteomes" id="UP000193922"/>
    </source>
</evidence>
<name>A0A1Y1VTG1_9FUNG</name>
<dbReference type="Proteomes" id="UP000193922">
    <property type="component" value="Unassembled WGS sequence"/>
</dbReference>
<sequence length="228" mass="25796">MAPPLTPSAGQLVADKSPSPSATIVEEHDEVGHCKHFTMHESQIPAWLDKEQKVGNFRFVQCGGKKKRVRGWYCKYVCHCYGRPEIKAKDKIAVLEGRVAKNTRKSKKVGCPCAAYVTCDIDGTATIRYFPMHHGHELTKKSARKHSRRVARNSSSESSSTTLPTEPLSPSSTRQFPTRRSSHIRAWPRRPARTLPGPERWQVLASCPNCMRRTYRLRLPRRPTQPPA</sequence>